<organism evidence="1 2">
    <name type="scientific">Streptomyces vietnamensis</name>
    <dbReference type="NCBI Taxonomy" id="362257"/>
    <lineage>
        <taxon>Bacteria</taxon>
        <taxon>Bacillati</taxon>
        <taxon>Actinomycetota</taxon>
        <taxon>Actinomycetes</taxon>
        <taxon>Kitasatosporales</taxon>
        <taxon>Streptomycetaceae</taxon>
        <taxon>Streptomyces</taxon>
    </lineage>
</organism>
<keyword evidence="2" id="KW-1185">Reference proteome</keyword>
<dbReference type="HOGENOM" id="CLU_2304396_0_0_11"/>
<reference evidence="1 2" key="1">
    <citation type="submission" date="2014-12" db="EMBL/GenBank/DDBJ databases">
        <title>Complete genome sequence of Streptomyces vietnamensis strain GIMV4.0001, a genetic manipulable producer of the benzoisochromanequinone antibiotic granaticin.</title>
        <authorList>
            <person name="Deng M.R."/>
            <person name="Guo J."/>
            <person name="Ma L.Y."/>
            <person name="Feng G.D."/>
            <person name="Mo C.Y."/>
            <person name="Zhu H.H."/>
        </authorList>
    </citation>
    <scope>NUCLEOTIDE SEQUENCE [LARGE SCALE GENOMIC DNA]</scope>
    <source>
        <strain evidence="2">GIMV4.0001</strain>
        <plasmid evidence="1 2">pSVL1</plasmid>
    </source>
</reference>
<dbReference type="EMBL" id="CP010408">
    <property type="protein sequence ID" value="AJF70452.1"/>
    <property type="molecule type" value="Genomic_DNA"/>
</dbReference>
<dbReference type="RefSeq" id="WP_041134921.1">
    <property type="nucleotide sequence ID" value="NZ_CP010408.1"/>
</dbReference>
<sequence length="88" mass="9890">MPQFMWEVDVPIERAGTGERGVHVFTGLAENGREARQAAQRVWETALLHTMANQDIPTAASCTDWSARGLRAGWVLLWDQATHKDICR</sequence>
<name>A0A0B5IJ01_9ACTN</name>
<keyword evidence="1" id="KW-0614">Plasmid</keyword>
<proteinExistence type="predicted"/>
<dbReference type="AlphaFoldDB" id="A0A0B5IJ01"/>
<protein>
    <submittedName>
        <fullName evidence="1">Uncharacterized protein</fullName>
    </submittedName>
</protein>
<evidence type="ECO:0000313" key="1">
    <source>
        <dbReference type="EMBL" id="AJF70452.1"/>
    </source>
</evidence>
<geneLocation type="plasmid" evidence="1 2">
    <name>pSVL1</name>
</geneLocation>
<accession>A0A0B5IJ01</accession>
<dbReference type="KEGG" id="svt:SVTN_40535"/>
<evidence type="ECO:0000313" key="2">
    <source>
        <dbReference type="Proteomes" id="UP000031774"/>
    </source>
</evidence>
<gene>
    <name evidence="1" type="ORF">SVTN_40535</name>
</gene>
<dbReference type="Proteomes" id="UP000031774">
    <property type="component" value="Plasmid pSVL1"/>
</dbReference>